<dbReference type="RefSeq" id="WP_257822563.1">
    <property type="nucleotide sequence ID" value="NZ_JABXYM010000001.1"/>
</dbReference>
<accession>A0A9Q4B4I1</accession>
<comment type="caution">
    <text evidence="2">The sequence shown here is derived from an EMBL/GenBank/DDBJ whole genome shotgun (WGS) entry which is preliminary data.</text>
</comment>
<name>A0A9Q4B4I1_SALAG</name>
<proteinExistence type="predicted"/>
<dbReference type="AlphaFoldDB" id="A0A9Q4B4I1"/>
<gene>
    <name evidence="2" type="ORF">HXA33_16735</name>
</gene>
<evidence type="ECO:0000313" key="2">
    <source>
        <dbReference type="EMBL" id="MCR6098189.1"/>
    </source>
</evidence>
<keyword evidence="1" id="KW-0472">Membrane</keyword>
<keyword evidence="3" id="KW-1185">Reference proteome</keyword>
<dbReference type="Proteomes" id="UP001057753">
    <property type="component" value="Unassembled WGS sequence"/>
</dbReference>
<feature type="transmembrane region" description="Helical" evidence="1">
    <location>
        <begin position="6"/>
        <end position="22"/>
    </location>
</feature>
<keyword evidence="1" id="KW-0812">Transmembrane</keyword>
<protein>
    <submittedName>
        <fullName evidence="2">Uncharacterized protein</fullName>
    </submittedName>
</protein>
<reference evidence="2" key="1">
    <citation type="submission" date="2020-06" db="EMBL/GenBank/DDBJ databases">
        <title>Insight into the genomes of haloalkaliphilic bacilli from Kenyan soda lakes.</title>
        <authorList>
            <person name="Mwirichia R."/>
            <person name="Villamizar G.C."/>
            <person name="Poehlein A."/>
            <person name="Mugweru J."/>
            <person name="Kipnyargis A."/>
            <person name="Kiplimo D."/>
            <person name="Orwa P."/>
            <person name="Daniel R."/>
        </authorList>
    </citation>
    <scope>NUCLEOTIDE SEQUENCE</scope>
    <source>
        <strain evidence="2">B1096_S55</strain>
    </source>
</reference>
<dbReference type="EMBL" id="JABXYM010000001">
    <property type="protein sequence ID" value="MCR6098189.1"/>
    <property type="molecule type" value="Genomic_DNA"/>
</dbReference>
<sequence length="141" mass="16180">MVTKIYFLISAFLSIFLIFLFLRKPILIGKEQGESTLKGQLKGNSSMLLPITKIGTYHLELQLMSGELLLAHSSYNIATNSWVMISKKEAKTCINKSEILRFDFSIEEFSGELDKVEFINPKIFKPCNFKYTWKQEKSVAT</sequence>
<keyword evidence="1" id="KW-1133">Transmembrane helix</keyword>
<evidence type="ECO:0000256" key="1">
    <source>
        <dbReference type="SAM" id="Phobius"/>
    </source>
</evidence>
<organism evidence="2 3">
    <name type="scientific">Salipaludibacillus agaradhaerens</name>
    <name type="common">Bacillus agaradhaerens</name>
    <dbReference type="NCBI Taxonomy" id="76935"/>
    <lineage>
        <taxon>Bacteria</taxon>
        <taxon>Bacillati</taxon>
        <taxon>Bacillota</taxon>
        <taxon>Bacilli</taxon>
        <taxon>Bacillales</taxon>
        <taxon>Bacillaceae</taxon>
    </lineage>
</organism>
<evidence type="ECO:0000313" key="3">
    <source>
        <dbReference type="Proteomes" id="UP001057753"/>
    </source>
</evidence>